<comment type="caution">
    <text evidence="2">The sequence shown here is derived from an EMBL/GenBank/DDBJ whole genome shotgun (WGS) entry which is preliminary data.</text>
</comment>
<protein>
    <submittedName>
        <fullName evidence="1">Putative enzyme related to lactoylglutathione lyase</fullName>
    </submittedName>
    <submittedName>
        <fullName evidence="2">VOC family protein</fullName>
    </submittedName>
</protein>
<reference evidence="1 4" key="2">
    <citation type="submission" date="2020-08" db="EMBL/GenBank/DDBJ databases">
        <title>Genomic Encyclopedia of Type Strains, Phase III (KMG-III): the genomes of soil and plant-associated and newly described type strains.</title>
        <authorList>
            <person name="Whitman W."/>
        </authorList>
    </citation>
    <scope>NUCLEOTIDE SEQUENCE [LARGE SCALE GENOMIC DNA]</scope>
    <source>
        <strain evidence="1 4">CECT 4113</strain>
    </source>
</reference>
<keyword evidence="4" id="KW-1185">Reference proteome</keyword>
<evidence type="ECO:0000313" key="1">
    <source>
        <dbReference type="EMBL" id="MBB3134847.1"/>
    </source>
</evidence>
<dbReference type="Proteomes" id="UP000277279">
    <property type="component" value="Unassembled WGS sequence"/>
</dbReference>
<proteinExistence type="predicted"/>
<dbReference type="RefSeq" id="WP_125845800.1">
    <property type="nucleotide sequence ID" value="NZ_JACHXH010000008.1"/>
</dbReference>
<sequence>MTNTSIAVQSIFASATVSNFDEALVWYEKLMGRPADDKPIPGMAQWRKMGGAGLQVWKDDKRAGNGMITIVVPELEAERERLSRLGLQLVNRVEGDFGVVAQIFDAEGNRINLAEPPKGSVKN</sequence>
<dbReference type="Proteomes" id="UP000518315">
    <property type="component" value="Unassembled WGS sequence"/>
</dbReference>
<dbReference type="EMBL" id="RJJT01000009">
    <property type="protein sequence ID" value="RSB79187.1"/>
    <property type="molecule type" value="Genomic_DNA"/>
</dbReference>
<gene>
    <name evidence="2" type="ORF">EFD55_14870</name>
    <name evidence="1" type="ORF">FHS26_002585</name>
</gene>
<evidence type="ECO:0000313" key="4">
    <source>
        <dbReference type="Proteomes" id="UP000518315"/>
    </source>
</evidence>
<dbReference type="InterPro" id="IPR029068">
    <property type="entry name" value="Glyas_Bleomycin-R_OHBP_Dase"/>
</dbReference>
<organism evidence="2 3">
    <name type="scientific">Rhizobium pisi</name>
    <dbReference type="NCBI Taxonomy" id="574561"/>
    <lineage>
        <taxon>Bacteria</taxon>
        <taxon>Pseudomonadati</taxon>
        <taxon>Pseudomonadota</taxon>
        <taxon>Alphaproteobacteria</taxon>
        <taxon>Hyphomicrobiales</taxon>
        <taxon>Rhizobiaceae</taxon>
        <taxon>Rhizobium/Agrobacterium group</taxon>
        <taxon>Rhizobium</taxon>
    </lineage>
</organism>
<dbReference type="SUPFAM" id="SSF54593">
    <property type="entry name" value="Glyoxalase/Bleomycin resistance protein/Dihydroxybiphenyl dioxygenase"/>
    <property type="match status" value="1"/>
</dbReference>
<accession>A0A3R9HHA8</accession>
<evidence type="ECO:0000313" key="3">
    <source>
        <dbReference type="Proteomes" id="UP000277279"/>
    </source>
</evidence>
<dbReference type="CDD" id="cd06587">
    <property type="entry name" value="VOC"/>
    <property type="match status" value="1"/>
</dbReference>
<reference evidence="2 3" key="1">
    <citation type="submission" date="2018-11" db="EMBL/GenBank/DDBJ databases">
        <authorList>
            <person name="Huo Y."/>
        </authorList>
    </citation>
    <scope>NUCLEOTIDE SEQUENCE [LARGE SCALE GENOMIC DNA]</scope>
    <source>
        <strain evidence="2 3">DSM 30132</strain>
    </source>
</reference>
<keyword evidence="1" id="KW-0456">Lyase</keyword>
<evidence type="ECO:0000313" key="2">
    <source>
        <dbReference type="EMBL" id="RSB79187.1"/>
    </source>
</evidence>
<dbReference type="OrthoDB" id="2453533at2"/>
<dbReference type="EMBL" id="JACHXH010000008">
    <property type="protein sequence ID" value="MBB3134847.1"/>
    <property type="molecule type" value="Genomic_DNA"/>
</dbReference>
<dbReference type="GO" id="GO:0016829">
    <property type="term" value="F:lyase activity"/>
    <property type="evidence" value="ECO:0007669"/>
    <property type="project" value="UniProtKB-KW"/>
</dbReference>
<dbReference type="AlphaFoldDB" id="A0A3R9HHA8"/>
<dbReference type="Gene3D" id="3.10.180.10">
    <property type="entry name" value="2,3-Dihydroxybiphenyl 1,2-Dioxygenase, domain 1"/>
    <property type="match status" value="1"/>
</dbReference>
<name>A0A3R9HHA8_9HYPH</name>